<dbReference type="AlphaFoldDB" id="A0ABD1MUN5"/>
<proteinExistence type="predicted"/>
<evidence type="ECO:0000313" key="2">
    <source>
        <dbReference type="Proteomes" id="UP001603857"/>
    </source>
</evidence>
<sequence>MMCHDLLPSPPPPPPQALQTQIQSIQCLLDSSLSAGFGSNPPSILLSLLGIFSSL</sequence>
<keyword evidence="2" id="KW-1185">Reference proteome</keyword>
<accession>A0ABD1MUN5</accession>
<dbReference type="EMBL" id="JBGMDY010000003">
    <property type="protein sequence ID" value="KAL2339509.1"/>
    <property type="molecule type" value="Genomic_DNA"/>
</dbReference>
<protein>
    <submittedName>
        <fullName evidence="1">Uncharacterized protein</fullName>
    </submittedName>
</protein>
<dbReference type="Proteomes" id="UP001603857">
    <property type="component" value="Unassembled WGS sequence"/>
</dbReference>
<reference evidence="1 2" key="1">
    <citation type="submission" date="2024-08" db="EMBL/GenBank/DDBJ databases">
        <title>Insights into the chromosomal genome structure of Flemingia macrophylla.</title>
        <authorList>
            <person name="Ding Y."/>
            <person name="Zhao Y."/>
            <person name="Bi W."/>
            <person name="Wu M."/>
            <person name="Zhao G."/>
            <person name="Gong Y."/>
            <person name="Li W."/>
            <person name="Zhang P."/>
        </authorList>
    </citation>
    <scope>NUCLEOTIDE SEQUENCE [LARGE SCALE GENOMIC DNA]</scope>
    <source>
        <strain evidence="1">DYQJB</strain>
        <tissue evidence="1">Leaf</tissue>
    </source>
</reference>
<organism evidence="1 2">
    <name type="scientific">Flemingia macrophylla</name>
    <dbReference type="NCBI Taxonomy" id="520843"/>
    <lineage>
        <taxon>Eukaryota</taxon>
        <taxon>Viridiplantae</taxon>
        <taxon>Streptophyta</taxon>
        <taxon>Embryophyta</taxon>
        <taxon>Tracheophyta</taxon>
        <taxon>Spermatophyta</taxon>
        <taxon>Magnoliopsida</taxon>
        <taxon>eudicotyledons</taxon>
        <taxon>Gunneridae</taxon>
        <taxon>Pentapetalae</taxon>
        <taxon>rosids</taxon>
        <taxon>fabids</taxon>
        <taxon>Fabales</taxon>
        <taxon>Fabaceae</taxon>
        <taxon>Papilionoideae</taxon>
        <taxon>50 kb inversion clade</taxon>
        <taxon>NPAAA clade</taxon>
        <taxon>indigoferoid/millettioid clade</taxon>
        <taxon>Phaseoleae</taxon>
        <taxon>Flemingia</taxon>
    </lineage>
</organism>
<evidence type="ECO:0000313" key="1">
    <source>
        <dbReference type="EMBL" id="KAL2339509.1"/>
    </source>
</evidence>
<name>A0ABD1MUN5_9FABA</name>
<gene>
    <name evidence="1" type="ORF">Fmac_007449</name>
</gene>
<comment type="caution">
    <text evidence="1">The sequence shown here is derived from an EMBL/GenBank/DDBJ whole genome shotgun (WGS) entry which is preliminary data.</text>
</comment>